<name>A0A161JD32_9GAMM</name>
<dbReference type="Proteomes" id="UP000077255">
    <property type="component" value="Chromosome"/>
</dbReference>
<evidence type="ECO:0000313" key="3">
    <source>
        <dbReference type="Proteomes" id="UP000077255"/>
    </source>
</evidence>
<reference evidence="2 3" key="1">
    <citation type="submission" date="2016-02" db="EMBL/GenBank/DDBJ databases">
        <title>Complete genome sequencing and analysis of ATSB10, Dyella thiooxydans isolated from rhizosphere soil of sunflower (Helianthus annuus L.).</title>
        <authorList>
            <person name="Lee Y."/>
            <person name="Hwangbo K."/>
            <person name="Chung H."/>
            <person name="Yoo J."/>
            <person name="Kim K.Y."/>
            <person name="Sa T.M."/>
            <person name="Um Y."/>
            <person name="Madhaiyan M."/>
        </authorList>
    </citation>
    <scope>NUCLEOTIDE SEQUENCE [LARGE SCALE GENOMIC DNA]</scope>
    <source>
        <strain evidence="2 3">ATSB10</strain>
    </source>
</reference>
<dbReference type="KEGG" id="dtx:ATSB10_18010"/>
<dbReference type="PATRIC" id="fig|445710.3.peg.1798"/>
<evidence type="ECO:0000259" key="1">
    <source>
        <dbReference type="PROSITE" id="PS51832"/>
    </source>
</evidence>
<dbReference type="CDD" id="cd00077">
    <property type="entry name" value="HDc"/>
    <property type="match status" value="1"/>
</dbReference>
<dbReference type="GO" id="GO:0008081">
    <property type="term" value="F:phosphoric diester hydrolase activity"/>
    <property type="evidence" value="ECO:0007669"/>
    <property type="project" value="UniProtKB-ARBA"/>
</dbReference>
<dbReference type="PROSITE" id="PS51832">
    <property type="entry name" value="HD_GYP"/>
    <property type="match status" value="1"/>
</dbReference>
<dbReference type="EMBL" id="CP014841">
    <property type="protein sequence ID" value="AND69255.1"/>
    <property type="molecule type" value="Genomic_DNA"/>
</dbReference>
<evidence type="ECO:0000313" key="2">
    <source>
        <dbReference type="EMBL" id="AND69255.1"/>
    </source>
</evidence>
<dbReference type="Gene3D" id="1.10.3210.10">
    <property type="entry name" value="Hypothetical protein af1432"/>
    <property type="match status" value="1"/>
</dbReference>
<dbReference type="RefSeq" id="WP_063672178.1">
    <property type="nucleotide sequence ID" value="NZ_CP014841.1"/>
</dbReference>
<dbReference type="AlphaFoldDB" id="A0A161JD32"/>
<dbReference type="OrthoDB" id="9802066at2"/>
<dbReference type="InterPro" id="IPR003607">
    <property type="entry name" value="HD/PDEase_dom"/>
</dbReference>
<organism evidence="2 3">
    <name type="scientific">Dyella thiooxydans</name>
    <dbReference type="NCBI Taxonomy" id="445710"/>
    <lineage>
        <taxon>Bacteria</taxon>
        <taxon>Pseudomonadati</taxon>
        <taxon>Pseudomonadota</taxon>
        <taxon>Gammaproteobacteria</taxon>
        <taxon>Lysobacterales</taxon>
        <taxon>Rhodanobacteraceae</taxon>
        <taxon>Dyella</taxon>
    </lineage>
</organism>
<dbReference type="Pfam" id="PF11871">
    <property type="entry name" value="DUF3391"/>
    <property type="match status" value="1"/>
</dbReference>
<gene>
    <name evidence="2" type="ORF">ATSB10_18010</name>
</gene>
<dbReference type="InterPro" id="IPR021812">
    <property type="entry name" value="DUF3391"/>
</dbReference>
<protein>
    <recommendedName>
        <fullName evidence="1">HD-GYP domain-containing protein</fullName>
    </recommendedName>
</protein>
<dbReference type="STRING" id="445710.ATSB10_18010"/>
<dbReference type="PANTHER" id="PTHR43155">
    <property type="entry name" value="CYCLIC DI-GMP PHOSPHODIESTERASE PA4108-RELATED"/>
    <property type="match status" value="1"/>
</dbReference>
<sequence length="420" mass="46851">MAFELEERCIDVADVKLGMYVSRLDLPWEQTPFPLQGLEVRSLEDIDKLRELCRFVYVDARRQVIIDNVPLKILNRTELPEARFQARIGYRDEVDFAEELPRAREAMEQASTLVDRVFDDVMQGRELPVESVEQAVRPLVASVLRSADAFFWVEGLRRRDSYSYNHAIHCSVLAALFGRHMGFAEETIVSLAAGGLLMDVGKARVPAELLTHPGRPSAEEMEQIRQHVAHGLDILHASELRDADVIDIVRTHHERHDGQGYPAGLAGVEIPLAGRMLSIIDAYHSMISEHTYRPAVSRHQALRAIYAAKGTQFQAELVEQFQVCLGVYPTGSMVELTTGEVAVVLAQNQARRLTPRVVILSTPDKLALTTFQVMDLMNQPEGKPQVHIRRGLAPGEYGIDTADLFLQGGADRGVRGATAC</sequence>
<accession>A0A161JD32</accession>
<keyword evidence="3" id="KW-1185">Reference proteome</keyword>
<dbReference type="PANTHER" id="PTHR43155:SF2">
    <property type="entry name" value="CYCLIC DI-GMP PHOSPHODIESTERASE PA4108"/>
    <property type="match status" value="1"/>
</dbReference>
<dbReference type="Pfam" id="PF13487">
    <property type="entry name" value="HD_5"/>
    <property type="match status" value="1"/>
</dbReference>
<proteinExistence type="predicted"/>
<dbReference type="SUPFAM" id="SSF109604">
    <property type="entry name" value="HD-domain/PDEase-like"/>
    <property type="match status" value="1"/>
</dbReference>
<dbReference type="InterPro" id="IPR037522">
    <property type="entry name" value="HD_GYP_dom"/>
</dbReference>
<feature type="domain" description="HD-GYP" evidence="1">
    <location>
        <begin position="141"/>
        <end position="337"/>
    </location>
</feature>